<keyword evidence="1 3" id="KW-0378">Hydrolase</keyword>
<dbReference type="GO" id="GO:0016787">
    <property type="term" value="F:hydrolase activity"/>
    <property type="evidence" value="ECO:0007669"/>
    <property type="project" value="UniProtKB-KW"/>
</dbReference>
<keyword evidence="4" id="KW-1185">Reference proteome</keyword>
<dbReference type="SUPFAM" id="SSF53474">
    <property type="entry name" value="alpha/beta-Hydrolases"/>
    <property type="match status" value="1"/>
</dbReference>
<gene>
    <name evidence="3" type="ORF">DQG23_32250</name>
</gene>
<dbReference type="PRINTS" id="PR00111">
    <property type="entry name" value="ABHYDROLASE"/>
</dbReference>
<comment type="caution">
    <text evidence="3">The sequence shown here is derived from an EMBL/GenBank/DDBJ whole genome shotgun (WGS) entry which is preliminary data.</text>
</comment>
<dbReference type="EMBL" id="QMFB01000027">
    <property type="protein sequence ID" value="RAV14237.1"/>
    <property type="molecule type" value="Genomic_DNA"/>
</dbReference>
<reference evidence="3 4" key="1">
    <citation type="journal article" date="2009" name="Int. J. Syst. Evol. Microbiol.">
        <title>Paenibacillus contaminans sp. nov., isolated from a contaminated laboratory plate.</title>
        <authorList>
            <person name="Chou J.H."/>
            <person name="Lee J.H."/>
            <person name="Lin M.C."/>
            <person name="Chang P.S."/>
            <person name="Arun A.B."/>
            <person name="Young C.C."/>
            <person name="Chen W.M."/>
        </authorList>
    </citation>
    <scope>NUCLEOTIDE SEQUENCE [LARGE SCALE GENOMIC DNA]</scope>
    <source>
        <strain evidence="3 4">CKOBP-6</strain>
    </source>
</reference>
<dbReference type="Pfam" id="PF00561">
    <property type="entry name" value="Abhydrolase_1"/>
    <property type="match status" value="1"/>
</dbReference>
<dbReference type="RefSeq" id="WP_113035146.1">
    <property type="nucleotide sequence ID" value="NZ_QMFB01000027.1"/>
</dbReference>
<proteinExistence type="predicted"/>
<organism evidence="3 4">
    <name type="scientific">Paenibacillus contaminans</name>
    <dbReference type="NCBI Taxonomy" id="450362"/>
    <lineage>
        <taxon>Bacteria</taxon>
        <taxon>Bacillati</taxon>
        <taxon>Bacillota</taxon>
        <taxon>Bacilli</taxon>
        <taxon>Bacillales</taxon>
        <taxon>Paenibacillaceae</taxon>
        <taxon>Paenibacillus</taxon>
    </lineage>
</organism>
<dbReference type="InterPro" id="IPR000639">
    <property type="entry name" value="Epox_hydrolase-like"/>
</dbReference>
<dbReference type="InterPro" id="IPR050266">
    <property type="entry name" value="AB_hydrolase_sf"/>
</dbReference>
<accession>A0A329MB29</accession>
<evidence type="ECO:0000313" key="4">
    <source>
        <dbReference type="Proteomes" id="UP000250369"/>
    </source>
</evidence>
<dbReference type="GO" id="GO:0016020">
    <property type="term" value="C:membrane"/>
    <property type="evidence" value="ECO:0007669"/>
    <property type="project" value="TreeGrafter"/>
</dbReference>
<dbReference type="InterPro" id="IPR029058">
    <property type="entry name" value="AB_hydrolase_fold"/>
</dbReference>
<dbReference type="Proteomes" id="UP000250369">
    <property type="component" value="Unassembled WGS sequence"/>
</dbReference>
<evidence type="ECO:0000313" key="3">
    <source>
        <dbReference type="EMBL" id="RAV14237.1"/>
    </source>
</evidence>
<name>A0A329MB29_9BACL</name>
<evidence type="ECO:0000256" key="1">
    <source>
        <dbReference type="ARBA" id="ARBA00022801"/>
    </source>
</evidence>
<evidence type="ECO:0000259" key="2">
    <source>
        <dbReference type="Pfam" id="PF00561"/>
    </source>
</evidence>
<dbReference type="PANTHER" id="PTHR43798">
    <property type="entry name" value="MONOACYLGLYCEROL LIPASE"/>
    <property type="match status" value="1"/>
</dbReference>
<dbReference type="Gene3D" id="3.40.50.1820">
    <property type="entry name" value="alpha/beta hydrolase"/>
    <property type="match status" value="1"/>
</dbReference>
<dbReference type="AlphaFoldDB" id="A0A329MB29"/>
<dbReference type="PRINTS" id="PR00412">
    <property type="entry name" value="EPOXHYDRLASE"/>
</dbReference>
<dbReference type="InterPro" id="IPR000073">
    <property type="entry name" value="AB_hydrolase_1"/>
</dbReference>
<feature type="domain" description="AB hydrolase-1" evidence="2">
    <location>
        <begin position="23"/>
        <end position="249"/>
    </location>
</feature>
<dbReference type="OrthoDB" id="252464at2"/>
<protein>
    <submittedName>
        <fullName evidence="3">Alpha/beta hydrolase</fullName>
    </submittedName>
</protein>
<sequence length="266" mass="29421">MAKKFISINENKLAYTDQGSGLPVVLLHGFCGSGAYWDQVVPALSEKYRVIAPDQRGHGDSDAPEDPYTMEAMAEDVAQLLRTLKVEKAVVLGHSLGGYVALAFAERYPKKLKAFGLIHSASFPDDEQGKTNRTKNMNLIREKGLNPFIEGLIPKLFAPEHVESMPDEVEKALKIGKATKRDGAIRTLAGMRARPDRTAVLKGSKVPVLLVAGEKDQIVAPDKTFHVNKPNMHKFLLEEAGHMSMYEAPERLLEAMRLFLDEKVQA</sequence>
<dbReference type="PANTHER" id="PTHR43798:SF31">
    <property type="entry name" value="AB HYDROLASE SUPERFAMILY PROTEIN YCLE"/>
    <property type="match status" value="1"/>
</dbReference>